<proteinExistence type="predicted"/>
<keyword evidence="2" id="KW-1185">Reference proteome</keyword>
<dbReference type="EMBL" id="WOWP01000001">
    <property type="protein sequence ID" value="MUV02174.1"/>
    <property type="molecule type" value="Genomic_DNA"/>
</dbReference>
<dbReference type="Proteomes" id="UP000433945">
    <property type="component" value="Unassembled WGS sequence"/>
</dbReference>
<sequence length="229" mass="26885">MDLYTMGQWTDAIENLSVSTQKKEKKLQELSTLWKFVSTSREFVTINGDFGLKYNNEEINTVVADLNLIQSGYSDVLEQTLQETELNLLHNQKQGFYTLTLYKHINNFTTNGLLELQEELILCSEGEMVHYCYVKEFNRTQALYHKINANLKVKEIAREDVIKVLKKEEIKASGTNKKWLILTLDNYQSKCDHFFIKDEVLYLPFESGYDRVFLFDFFKSEIIELKTNL</sequence>
<organism evidence="1 2">
    <name type="scientific">Flavobacterium rakeshii</name>
    <dbReference type="NCBI Taxonomy" id="1038845"/>
    <lineage>
        <taxon>Bacteria</taxon>
        <taxon>Pseudomonadati</taxon>
        <taxon>Bacteroidota</taxon>
        <taxon>Flavobacteriia</taxon>
        <taxon>Flavobacteriales</taxon>
        <taxon>Flavobacteriaceae</taxon>
        <taxon>Flavobacterium</taxon>
    </lineage>
</organism>
<name>A0A6N8H689_9FLAO</name>
<gene>
    <name evidence="1" type="ORF">GN157_00485</name>
</gene>
<accession>A0A6N8H689</accession>
<evidence type="ECO:0000313" key="1">
    <source>
        <dbReference type="EMBL" id="MUV02174.1"/>
    </source>
</evidence>
<evidence type="ECO:0000313" key="2">
    <source>
        <dbReference type="Proteomes" id="UP000433945"/>
    </source>
</evidence>
<protein>
    <submittedName>
        <fullName evidence="1">Uncharacterized protein</fullName>
    </submittedName>
</protein>
<reference evidence="1 2" key="1">
    <citation type="submission" date="2019-12" db="EMBL/GenBank/DDBJ databases">
        <authorList>
            <person name="Sun J.-Q."/>
        </authorList>
    </citation>
    <scope>NUCLEOTIDE SEQUENCE [LARGE SCALE GENOMIC DNA]</scope>
    <source>
        <strain evidence="1 2">JCM 17928</strain>
    </source>
</reference>
<dbReference type="RefSeq" id="WP_157481173.1">
    <property type="nucleotide sequence ID" value="NZ_WOWP01000001.1"/>
</dbReference>
<dbReference type="OrthoDB" id="1361329at2"/>
<comment type="caution">
    <text evidence="1">The sequence shown here is derived from an EMBL/GenBank/DDBJ whole genome shotgun (WGS) entry which is preliminary data.</text>
</comment>
<dbReference type="AlphaFoldDB" id="A0A6N8H689"/>